<dbReference type="EMBL" id="CAWUPB010001160">
    <property type="protein sequence ID" value="CAK7341039.1"/>
    <property type="molecule type" value="Genomic_DNA"/>
</dbReference>
<evidence type="ECO:0000313" key="1">
    <source>
        <dbReference type="EMBL" id="CAK7341039.1"/>
    </source>
</evidence>
<sequence length="62" mass="6865">MQNGHEPDDIQKRCQQLSIQAPMGGLIRAARTDRSVATAIAAKIGYLFVYDDGFQELQLVQS</sequence>
<dbReference type="AlphaFoldDB" id="A0AAV1RZH4"/>
<reference evidence="1 2" key="1">
    <citation type="submission" date="2024-01" db="EMBL/GenBank/DDBJ databases">
        <authorList>
            <person name="Waweru B."/>
        </authorList>
    </citation>
    <scope>NUCLEOTIDE SEQUENCE [LARGE SCALE GENOMIC DNA]</scope>
</reference>
<keyword evidence="2" id="KW-1185">Reference proteome</keyword>
<comment type="caution">
    <text evidence="1">The sequence shown here is derived from an EMBL/GenBank/DDBJ whole genome shotgun (WGS) entry which is preliminary data.</text>
</comment>
<proteinExistence type="predicted"/>
<protein>
    <submittedName>
        <fullName evidence="1">Uncharacterized protein</fullName>
    </submittedName>
</protein>
<accession>A0AAV1RZH4</accession>
<evidence type="ECO:0000313" key="2">
    <source>
        <dbReference type="Proteomes" id="UP001314170"/>
    </source>
</evidence>
<gene>
    <name evidence="1" type="ORF">DCAF_LOCUS16083</name>
</gene>
<organism evidence="1 2">
    <name type="scientific">Dovyalis caffra</name>
    <dbReference type="NCBI Taxonomy" id="77055"/>
    <lineage>
        <taxon>Eukaryota</taxon>
        <taxon>Viridiplantae</taxon>
        <taxon>Streptophyta</taxon>
        <taxon>Embryophyta</taxon>
        <taxon>Tracheophyta</taxon>
        <taxon>Spermatophyta</taxon>
        <taxon>Magnoliopsida</taxon>
        <taxon>eudicotyledons</taxon>
        <taxon>Gunneridae</taxon>
        <taxon>Pentapetalae</taxon>
        <taxon>rosids</taxon>
        <taxon>fabids</taxon>
        <taxon>Malpighiales</taxon>
        <taxon>Salicaceae</taxon>
        <taxon>Flacourtieae</taxon>
        <taxon>Dovyalis</taxon>
    </lineage>
</organism>
<dbReference type="Proteomes" id="UP001314170">
    <property type="component" value="Unassembled WGS sequence"/>
</dbReference>
<name>A0AAV1RZH4_9ROSI</name>